<keyword evidence="1" id="KW-0813">Transport</keyword>
<feature type="transmembrane region" description="Helical" evidence="3">
    <location>
        <begin position="138"/>
        <end position="157"/>
    </location>
</feature>
<dbReference type="Gene3D" id="2.60.120.10">
    <property type="entry name" value="Jelly Rolls"/>
    <property type="match status" value="1"/>
</dbReference>
<evidence type="ECO:0000313" key="5">
    <source>
        <dbReference type="EMBL" id="PQP92229.1"/>
    </source>
</evidence>
<dbReference type="Proteomes" id="UP000250321">
    <property type="component" value="Unassembled WGS sequence"/>
</dbReference>
<keyword evidence="3" id="KW-1133">Transmembrane helix</keyword>
<dbReference type="SUPFAM" id="SSF51206">
    <property type="entry name" value="cAMP-binding domain-like"/>
    <property type="match status" value="1"/>
</dbReference>
<dbReference type="STRING" id="2094558.A0A314XJD0"/>
<accession>A0A314XJD0</accession>
<dbReference type="OrthoDB" id="1163027at2759"/>
<protein>
    <submittedName>
        <fullName evidence="5">Cyclic nucleotide-gated ion channel 1 isoform X2</fullName>
    </submittedName>
</protein>
<dbReference type="PANTHER" id="PTHR45651">
    <property type="entry name" value="CYCLIC NUCLEOTIDE-GATED ION CHANNEL 15-RELATED-RELATED"/>
    <property type="match status" value="1"/>
</dbReference>
<dbReference type="InterPro" id="IPR000595">
    <property type="entry name" value="cNMP-bd_dom"/>
</dbReference>
<dbReference type="AlphaFoldDB" id="A0A314XJD0"/>
<reference evidence="5 6" key="1">
    <citation type="submission" date="2018-02" db="EMBL/GenBank/DDBJ databases">
        <title>Draft genome of wild Prunus yedoensis var. nudiflora.</title>
        <authorList>
            <person name="Baek S."/>
            <person name="Kim J.-H."/>
            <person name="Choi K."/>
            <person name="Kim G.-B."/>
            <person name="Cho A."/>
            <person name="Jang H."/>
            <person name="Shin C.-H."/>
            <person name="Yu H.-J."/>
            <person name="Mun J.-H."/>
        </authorList>
    </citation>
    <scope>NUCLEOTIDE SEQUENCE [LARGE SCALE GENOMIC DNA]</scope>
    <source>
        <strain evidence="6">cv. Jeju island</strain>
        <tissue evidence="5">Leaf</tissue>
    </source>
</reference>
<dbReference type="CDD" id="cd00038">
    <property type="entry name" value="CAP_ED"/>
    <property type="match status" value="1"/>
</dbReference>
<dbReference type="PROSITE" id="PS50042">
    <property type="entry name" value="CNMP_BINDING_3"/>
    <property type="match status" value="1"/>
</dbReference>
<feature type="transmembrane region" description="Helical" evidence="3">
    <location>
        <begin position="169"/>
        <end position="187"/>
    </location>
</feature>
<evidence type="ECO:0000313" key="6">
    <source>
        <dbReference type="Proteomes" id="UP000250321"/>
    </source>
</evidence>
<evidence type="ECO:0000256" key="2">
    <source>
        <dbReference type="ARBA" id="ARBA00023303"/>
    </source>
</evidence>
<comment type="caution">
    <text evidence="5">The sequence shown here is derived from an EMBL/GenBank/DDBJ whole genome shotgun (WGS) entry which is preliminary data.</text>
</comment>
<keyword evidence="3" id="KW-0472">Membrane</keyword>
<organism evidence="5 6">
    <name type="scientific">Prunus yedoensis var. nudiflora</name>
    <dbReference type="NCBI Taxonomy" id="2094558"/>
    <lineage>
        <taxon>Eukaryota</taxon>
        <taxon>Viridiplantae</taxon>
        <taxon>Streptophyta</taxon>
        <taxon>Embryophyta</taxon>
        <taxon>Tracheophyta</taxon>
        <taxon>Spermatophyta</taxon>
        <taxon>Magnoliopsida</taxon>
        <taxon>eudicotyledons</taxon>
        <taxon>Gunneridae</taxon>
        <taxon>Pentapetalae</taxon>
        <taxon>rosids</taxon>
        <taxon>fabids</taxon>
        <taxon>Rosales</taxon>
        <taxon>Rosaceae</taxon>
        <taxon>Amygdaloideae</taxon>
        <taxon>Amygdaleae</taxon>
        <taxon>Prunus</taxon>
    </lineage>
</organism>
<keyword evidence="3" id="KW-0812">Transmembrane</keyword>
<dbReference type="PANTHER" id="PTHR45651:SF68">
    <property type="entry name" value="ION TRANSPORT DOMAIN-CONTAINING PROTEIN"/>
    <property type="match status" value="1"/>
</dbReference>
<name>A0A314XJD0_PRUYE</name>
<keyword evidence="1" id="KW-0406">Ion transport</keyword>
<proteinExistence type="predicted"/>
<evidence type="ECO:0000256" key="1">
    <source>
        <dbReference type="ARBA" id="ARBA00023286"/>
    </source>
</evidence>
<feature type="domain" description="Cyclic nucleotide-binding" evidence="4">
    <location>
        <begin position="278"/>
        <end position="325"/>
    </location>
</feature>
<dbReference type="InterPro" id="IPR014710">
    <property type="entry name" value="RmlC-like_jellyroll"/>
</dbReference>
<sequence>MIVISCIIAIALDPLFLYIPFIDEEKKCLGMDKNLRNAALILRSLMDITFLVHIGYQIYEGIKEAYKEINKTKVQWELDLQMTLIRRDEIIPFAVTFAGKLSWGSLLIDLLSVFPMPQILVIKVFFKMRRRAYNIGRMVLNFFLLSQYVLRIGRIIFSSKQLTWTIGVRVKALINLFLYILASHAFIQMETTKSEKLREHIDMDKEAQKIKLKQRKIEKWMEKVGIPDDLKKEIININPNLEEDKDADLENLFNCVPWYMKKSLKQLLGLNILSQVELLKETKDEVLKAMCDDLTPVTYAKDKIIIREGDRIDRMLLIIDGTVSFGPDSGATKQLEKGFLPAPEM</sequence>
<dbReference type="InterPro" id="IPR018490">
    <property type="entry name" value="cNMP-bd_dom_sf"/>
</dbReference>
<feature type="transmembrane region" description="Helical" evidence="3">
    <location>
        <begin position="106"/>
        <end position="126"/>
    </location>
</feature>
<dbReference type="GO" id="GO:0016020">
    <property type="term" value="C:membrane"/>
    <property type="evidence" value="ECO:0007669"/>
    <property type="project" value="UniProtKB-SubCell"/>
</dbReference>
<evidence type="ECO:0000256" key="3">
    <source>
        <dbReference type="SAM" id="Phobius"/>
    </source>
</evidence>
<keyword evidence="6" id="KW-1185">Reference proteome</keyword>
<keyword evidence="1" id="KW-1071">Ligand-gated ion channel</keyword>
<dbReference type="GO" id="GO:0034220">
    <property type="term" value="P:monoatomic ion transmembrane transport"/>
    <property type="evidence" value="ECO:0007669"/>
    <property type="project" value="UniProtKB-KW"/>
</dbReference>
<keyword evidence="2" id="KW-0407">Ion channel</keyword>
<dbReference type="EMBL" id="PJQY01002605">
    <property type="protein sequence ID" value="PQP92229.1"/>
    <property type="molecule type" value="Genomic_DNA"/>
</dbReference>
<gene>
    <name evidence="5" type="ORF">Pyn_39238</name>
</gene>
<evidence type="ECO:0000259" key="4">
    <source>
        <dbReference type="PROSITE" id="PS50042"/>
    </source>
</evidence>